<keyword evidence="1" id="KW-0028">Amino-acid biosynthesis</keyword>
<evidence type="ECO:0000313" key="6">
    <source>
        <dbReference type="Proteomes" id="UP000274822"/>
    </source>
</evidence>
<keyword evidence="3" id="KW-0315">Glutamine amidotransferase</keyword>
<dbReference type="GO" id="GO:0006529">
    <property type="term" value="P:asparagine biosynthetic process"/>
    <property type="evidence" value="ECO:0007669"/>
    <property type="project" value="UniProtKB-KW"/>
</dbReference>
<accession>A0A433QIP5</accession>
<protein>
    <submittedName>
        <fullName evidence="5">Asparagine synthase</fullName>
    </submittedName>
</protein>
<evidence type="ECO:0000256" key="2">
    <source>
        <dbReference type="ARBA" id="ARBA00022888"/>
    </source>
</evidence>
<evidence type="ECO:0000256" key="1">
    <source>
        <dbReference type="ARBA" id="ARBA00022605"/>
    </source>
</evidence>
<evidence type="ECO:0000259" key="4">
    <source>
        <dbReference type="Pfam" id="PF00733"/>
    </source>
</evidence>
<dbReference type="AlphaFoldDB" id="A0A433QIP5"/>
<evidence type="ECO:0000313" key="5">
    <source>
        <dbReference type="EMBL" id="RUS29672.1"/>
    </source>
</evidence>
<sequence>PTNADARIAILFSGGLDCITLAALADRHLPLGEAIDLLNVAFENPRVERAVAAGSGKKKKKKGGEDSEDVKLLDVGVEVVTKSKYDVPDRVTGKLGVEELRQISPRRVWNFVEIDVPYEEACARRQEIIERMAPLDTVMDLTPIPYHSRARVLFSGLGADEQLGGYSRHREAYRQGGWEKLVKEVSGADGDPDWLRGFDVLSPILVTQAGHAHSSRSMWIVSRSMSLFHNQGIQPRKLATHTSPSRSGRDDRIISDHSKECRFPFLGAAVVQQLCALPAHLKVDPRYPRGVGEKVLLRHVARVLGLVRASKNWKRAIHSSLDKVLIFEISSTSFNMEIEDNDKEHNPE</sequence>
<dbReference type="PANTHER" id="PTHR45937">
    <property type="entry name" value="ASPARAGINE SYNTHETASE DOMAIN-CONTAINING PROTEIN 1"/>
    <property type="match status" value="1"/>
</dbReference>
<comment type="caution">
    <text evidence="5">The sequence shown here is derived from an EMBL/GenBank/DDBJ whole genome shotgun (WGS) entry which is preliminary data.</text>
</comment>
<feature type="non-terminal residue" evidence="5">
    <location>
        <position position="348"/>
    </location>
</feature>
<keyword evidence="2" id="KW-0061">Asparagine biosynthesis</keyword>
<dbReference type="CDD" id="cd01991">
    <property type="entry name" value="Asn_synthase_B_C"/>
    <property type="match status" value="1"/>
</dbReference>
<dbReference type="InterPro" id="IPR014729">
    <property type="entry name" value="Rossmann-like_a/b/a_fold"/>
</dbReference>
<dbReference type="InterPro" id="IPR001962">
    <property type="entry name" value="Asn_synthase"/>
</dbReference>
<gene>
    <name evidence="5" type="ORF">BC938DRAFT_480385</name>
</gene>
<dbReference type="GO" id="GO:0004066">
    <property type="term" value="F:asparagine synthase (glutamine-hydrolyzing) activity"/>
    <property type="evidence" value="ECO:0007669"/>
    <property type="project" value="InterPro"/>
</dbReference>
<dbReference type="Pfam" id="PF00733">
    <property type="entry name" value="Asn_synthase"/>
    <property type="match status" value="1"/>
</dbReference>
<dbReference type="Gene3D" id="3.40.50.620">
    <property type="entry name" value="HUPs"/>
    <property type="match status" value="1"/>
</dbReference>
<reference evidence="5 6" key="1">
    <citation type="journal article" date="2018" name="New Phytol.">
        <title>Phylogenomics of Endogonaceae and evolution of mycorrhizas within Mucoromycota.</title>
        <authorList>
            <person name="Chang Y."/>
            <person name="Desiro A."/>
            <person name="Na H."/>
            <person name="Sandor L."/>
            <person name="Lipzen A."/>
            <person name="Clum A."/>
            <person name="Barry K."/>
            <person name="Grigoriev I.V."/>
            <person name="Martin F.M."/>
            <person name="Stajich J.E."/>
            <person name="Smith M.E."/>
            <person name="Bonito G."/>
            <person name="Spatafora J.W."/>
        </authorList>
    </citation>
    <scope>NUCLEOTIDE SEQUENCE [LARGE SCALE GENOMIC DNA]</scope>
    <source>
        <strain evidence="5 6">AD002</strain>
    </source>
</reference>
<keyword evidence="6" id="KW-1185">Reference proteome</keyword>
<feature type="non-terminal residue" evidence="5">
    <location>
        <position position="1"/>
    </location>
</feature>
<organism evidence="5 6">
    <name type="scientific">Jimgerdemannia flammicorona</name>
    <dbReference type="NCBI Taxonomy" id="994334"/>
    <lineage>
        <taxon>Eukaryota</taxon>
        <taxon>Fungi</taxon>
        <taxon>Fungi incertae sedis</taxon>
        <taxon>Mucoromycota</taxon>
        <taxon>Mucoromycotina</taxon>
        <taxon>Endogonomycetes</taxon>
        <taxon>Endogonales</taxon>
        <taxon>Endogonaceae</taxon>
        <taxon>Jimgerdemannia</taxon>
    </lineage>
</organism>
<dbReference type="Proteomes" id="UP000274822">
    <property type="component" value="Unassembled WGS sequence"/>
</dbReference>
<dbReference type="InterPro" id="IPR051857">
    <property type="entry name" value="Asn_synthetase_domain"/>
</dbReference>
<evidence type="ECO:0000256" key="3">
    <source>
        <dbReference type="ARBA" id="ARBA00022962"/>
    </source>
</evidence>
<dbReference type="EMBL" id="RBNJ01004843">
    <property type="protein sequence ID" value="RUS29672.1"/>
    <property type="molecule type" value="Genomic_DNA"/>
</dbReference>
<feature type="domain" description="Asparagine synthetase" evidence="4">
    <location>
        <begin position="150"/>
        <end position="302"/>
    </location>
</feature>
<name>A0A433QIP5_9FUNG</name>
<dbReference type="PANTHER" id="PTHR45937:SF1">
    <property type="entry name" value="ASPARAGINE SYNTHETASE DOMAIN-CONTAINING PROTEIN 1"/>
    <property type="match status" value="1"/>
</dbReference>
<dbReference type="SUPFAM" id="SSF52402">
    <property type="entry name" value="Adenine nucleotide alpha hydrolases-like"/>
    <property type="match status" value="1"/>
</dbReference>
<proteinExistence type="predicted"/>